<dbReference type="AlphaFoldDB" id="A0AAV7UY00"/>
<sequence>MTGGTRVKSGQRHQSSLVEQILCRAHHYHVTLMGPTVNLRTPGPADLIGWVPTGTLSASAAPVPSPTTRSTHQAKLHLRSTGAQAPECPSMCDRSLGTSRPPPSAPGHASSWQPRQR</sequence>
<dbReference type="Proteomes" id="UP001066276">
    <property type="component" value="Chromosome 2_2"/>
</dbReference>
<accession>A0AAV7UY00</accession>
<keyword evidence="3" id="KW-1185">Reference proteome</keyword>
<feature type="region of interest" description="Disordered" evidence="1">
    <location>
        <begin position="57"/>
        <end position="117"/>
    </location>
</feature>
<organism evidence="2 3">
    <name type="scientific">Pleurodeles waltl</name>
    <name type="common">Iberian ribbed newt</name>
    <dbReference type="NCBI Taxonomy" id="8319"/>
    <lineage>
        <taxon>Eukaryota</taxon>
        <taxon>Metazoa</taxon>
        <taxon>Chordata</taxon>
        <taxon>Craniata</taxon>
        <taxon>Vertebrata</taxon>
        <taxon>Euteleostomi</taxon>
        <taxon>Amphibia</taxon>
        <taxon>Batrachia</taxon>
        <taxon>Caudata</taxon>
        <taxon>Salamandroidea</taxon>
        <taxon>Salamandridae</taxon>
        <taxon>Pleurodelinae</taxon>
        <taxon>Pleurodeles</taxon>
    </lineage>
</organism>
<proteinExistence type="predicted"/>
<gene>
    <name evidence="2" type="ORF">NDU88_003280</name>
</gene>
<name>A0AAV7UY00_PLEWA</name>
<evidence type="ECO:0000313" key="2">
    <source>
        <dbReference type="EMBL" id="KAJ1193985.1"/>
    </source>
</evidence>
<reference evidence="2" key="1">
    <citation type="journal article" date="2022" name="bioRxiv">
        <title>Sequencing and chromosome-scale assembly of the giantPleurodeles waltlgenome.</title>
        <authorList>
            <person name="Brown T."/>
            <person name="Elewa A."/>
            <person name="Iarovenko S."/>
            <person name="Subramanian E."/>
            <person name="Araus A.J."/>
            <person name="Petzold A."/>
            <person name="Susuki M."/>
            <person name="Suzuki K.-i.T."/>
            <person name="Hayashi T."/>
            <person name="Toyoda A."/>
            <person name="Oliveira C."/>
            <person name="Osipova E."/>
            <person name="Leigh N.D."/>
            <person name="Simon A."/>
            <person name="Yun M.H."/>
        </authorList>
    </citation>
    <scope>NUCLEOTIDE SEQUENCE</scope>
    <source>
        <strain evidence="2">20211129_DDA</strain>
        <tissue evidence="2">Liver</tissue>
    </source>
</reference>
<evidence type="ECO:0000256" key="1">
    <source>
        <dbReference type="SAM" id="MobiDB-lite"/>
    </source>
</evidence>
<comment type="caution">
    <text evidence="2">The sequence shown here is derived from an EMBL/GenBank/DDBJ whole genome shotgun (WGS) entry which is preliminary data.</text>
</comment>
<evidence type="ECO:0000313" key="3">
    <source>
        <dbReference type="Proteomes" id="UP001066276"/>
    </source>
</evidence>
<protein>
    <submittedName>
        <fullName evidence="2">Uncharacterized protein</fullName>
    </submittedName>
</protein>
<dbReference type="EMBL" id="JANPWB010000004">
    <property type="protein sequence ID" value="KAJ1193985.1"/>
    <property type="molecule type" value="Genomic_DNA"/>
</dbReference>